<gene>
    <name evidence="1" type="ORF">Q2T41_00270</name>
</gene>
<reference evidence="1" key="2">
    <citation type="submission" date="2023-06" db="EMBL/GenBank/DDBJ databases">
        <authorList>
            <person name="Lucena T."/>
            <person name="Sun Q."/>
        </authorList>
    </citation>
    <scope>NUCLEOTIDE SEQUENCE</scope>
    <source>
        <strain evidence="1">CECT 8869</strain>
    </source>
</reference>
<protein>
    <submittedName>
        <fullName evidence="1">Uncharacterized protein</fullName>
    </submittedName>
</protein>
<accession>A0ABT8RLQ9</accession>
<dbReference type="EMBL" id="JAUKUC010000001">
    <property type="protein sequence ID" value="MDO1511096.1"/>
    <property type="molecule type" value="Genomic_DNA"/>
</dbReference>
<name>A0ABT8RLQ9_9FLAO</name>
<comment type="caution">
    <text evidence="1">The sequence shown here is derived from an EMBL/GenBank/DDBJ whole genome shotgun (WGS) entry which is preliminary data.</text>
</comment>
<proteinExistence type="predicted"/>
<organism evidence="1 2">
    <name type="scientific">Maribacter confluentis</name>
    <dbReference type="NCBI Taxonomy" id="1656093"/>
    <lineage>
        <taxon>Bacteria</taxon>
        <taxon>Pseudomonadati</taxon>
        <taxon>Bacteroidota</taxon>
        <taxon>Flavobacteriia</taxon>
        <taxon>Flavobacteriales</taxon>
        <taxon>Flavobacteriaceae</taxon>
        <taxon>Maribacter</taxon>
    </lineage>
</organism>
<dbReference type="RefSeq" id="WP_179213163.1">
    <property type="nucleotide sequence ID" value="NZ_JAUKUC010000001.1"/>
</dbReference>
<evidence type="ECO:0000313" key="2">
    <source>
        <dbReference type="Proteomes" id="UP001168579"/>
    </source>
</evidence>
<dbReference type="Proteomes" id="UP001168579">
    <property type="component" value="Unassembled WGS sequence"/>
</dbReference>
<evidence type="ECO:0000313" key="1">
    <source>
        <dbReference type="EMBL" id="MDO1511096.1"/>
    </source>
</evidence>
<sequence>MTDLAKSGEYFDNDRGGYNKAHADAYNASKIEELIQITDRFFPNI</sequence>
<keyword evidence="2" id="KW-1185">Reference proteome</keyword>
<reference evidence="1" key="1">
    <citation type="journal article" date="2014" name="Int. J. Syst. Evol. Microbiol.">
        <title>Complete genome of a new Firmicutes species belonging to the dominant human colonic microbiota ('Ruminococcus bicirculans') reveals two chromosomes and a selective capacity to utilize plant glucans.</title>
        <authorList>
            <consortium name="NISC Comparative Sequencing Program"/>
            <person name="Wegmann U."/>
            <person name="Louis P."/>
            <person name="Goesmann A."/>
            <person name="Henrissat B."/>
            <person name="Duncan S.H."/>
            <person name="Flint H.J."/>
        </authorList>
    </citation>
    <scope>NUCLEOTIDE SEQUENCE</scope>
    <source>
        <strain evidence="1">CECT 8869</strain>
    </source>
</reference>